<feature type="transmembrane region" description="Helical" evidence="2">
    <location>
        <begin position="37"/>
        <end position="58"/>
    </location>
</feature>
<feature type="domain" description="Mce/MlaD" evidence="3">
    <location>
        <begin position="63"/>
        <end position="137"/>
    </location>
</feature>
<keyword evidence="2" id="KW-0472">Membrane</keyword>
<dbReference type="PANTHER" id="PTHR33371">
    <property type="entry name" value="INTERMEMBRANE PHOSPHOLIPID TRANSPORT SYSTEM BINDING PROTEIN MLAD-RELATED"/>
    <property type="match status" value="1"/>
</dbReference>
<reference evidence="5 6" key="1">
    <citation type="journal article" date="2010" name="Genome Biol. Evol.">
        <title>The sequence of a 1.8-mb bacterial linear plasmid reveals a rich evolutionary reservoir of secondary metabolic pathways.</title>
        <authorList>
            <person name="Medema M.H."/>
            <person name="Trefzer A."/>
            <person name="Kovalchuk A."/>
            <person name="van den Berg M."/>
            <person name="Mueller U."/>
            <person name="Heijne W."/>
            <person name="Wu L."/>
            <person name="Alam M.T."/>
            <person name="Ronning C.M."/>
            <person name="Nierman W.C."/>
            <person name="Bovenberg R.A.L."/>
            <person name="Breitling R."/>
            <person name="Takano E."/>
        </authorList>
    </citation>
    <scope>NUCLEOTIDE SEQUENCE [LARGE SCALE GENOMIC DNA]</scope>
    <source>
        <strain evidence="6">ATCC 27064 / DSM 738 / JCM 4710 / NBRC 13307 / NCIMB 12785 / NRRL 3585 / VKM Ac-602</strain>
    </source>
</reference>
<keyword evidence="6" id="KW-1185">Reference proteome</keyword>
<dbReference type="InterPro" id="IPR024516">
    <property type="entry name" value="Mce_C"/>
</dbReference>
<proteinExistence type="predicted"/>
<feature type="region of interest" description="Disordered" evidence="1">
    <location>
        <begin position="342"/>
        <end position="400"/>
    </location>
</feature>
<dbReference type="PANTHER" id="PTHR33371:SF4">
    <property type="entry name" value="INTERMEMBRANE PHOSPHOLIPID TRANSPORT SYSTEM BINDING PROTEIN MLAD"/>
    <property type="match status" value="1"/>
</dbReference>
<evidence type="ECO:0000256" key="1">
    <source>
        <dbReference type="SAM" id="MobiDB-lite"/>
    </source>
</evidence>
<accession>E2PY83</accession>
<dbReference type="eggNOG" id="COG1463">
    <property type="taxonomic scope" value="Bacteria"/>
</dbReference>
<dbReference type="InterPro" id="IPR005693">
    <property type="entry name" value="Mce"/>
</dbReference>
<dbReference type="InterPro" id="IPR003399">
    <property type="entry name" value="Mce/MlaD"/>
</dbReference>
<protein>
    <submittedName>
        <fullName evidence="5">Secreted protein</fullName>
    </submittedName>
</protein>
<dbReference type="AlphaFoldDB" id="E2PY83"/>
<gene>
    <name evidence="5" type="ORF">SCLAV_5187</name>
</gene>
<evidence type="ECO:0000313" key="5">
    <source>
        <dbReference type="EMBL" id="EFG10259.1"/>
    </source>
</evidence>
<dbReference type="NCBIfam" id="TIGR00996">
    <property type="entry name" value="Mtu_fam_mce"/>
    <property type="match status" value="1"/>
</dbReference>
<sequence>MTRAPLRRRIHILLTTRPVRERPDKPVRWWPAGRSRVPAIAVALAVLAAAGIWGAIALDEARATRVTAYFTRATGVYEGSDVRILGVRAGTVDAVEPVGDRVRVTLLVDDGIEVPRDAHAVVVAPSVVADRYVQLAPAYTGGPRLTDGAVLPAERNALPMEVDQLYASLTELTTALGPEGANADGALTRLLAVGAENLDGNGRAIGDSIDQFARAARTLDRSSGDLFTTLEHLQTFTAMLQRNDRTVVRAERQLAAVTGFLADDKENLSAALRELGTALRLVKSFIEENRDGLRESVDDLVPLTRALVDQRRSLAEALDVAPVAVGNALNLYDRENRTLNGRANLREITPRSPRSPQDAARDPASGSRSAAPPPGLPLPAVGPVHDSAADPAGTRPGGTR</sequence>
<dbReference type="STRING" id="1901.BB341_03055"/>
<dbReference type="OrthoDB" id="4516955at2"/>
<feature type="domain" description="Mammalian cell entry C-terminal" evidence="4">
    <location>
        <begin position="143"/>
        <end position="319"/>
    </location>
</feature>
<keyword evidence="2" id="KW-0812">Transmembrane</keyword>
<dbReference type="GeneID" id="93728388"/>
<dbReference type="GO" id="GO:0005576">
    <property type="term" value="C:extracellular region"/>
    <property type="evidence" value="ECO:0007669"/>
    <property type="project" value="TreeGrafter"/>
</dbReference>
<dbReference type="InterPro" id="IPR052336">
    <property type="entry name" value="MlaD_Phospholipid_Transporter"/>
</dbReference>
<name>E2PY83_STRCL</name>
<dbReference type="Pfam" id="PF11887">
    <property type="entry name" value="Mce4_CUP1"/>
    <property type="match status" value="1"/>
</dbReference>
<evidence type="ECO:0000256" key="2">
    <source>
        <dbReference type="SAM" id="Phobius"/>
    </source>
</evidence>
<dbReference type="Pfam" id="PF02470">
    <property type="entry name" value="MlaD"/>
    <property type="match status" value="1"/>
</dbReference>
<dbReference type="KEGG" id="sclf:BB341_03055"/>
<dbReference type="RefSeq" id="WP_003962453.1">
    <property type="nucleotide sequence ID" value="NZ_CM000913.1"/>
</dbReference>
<keyword evidence="2" id="KW-1133">Transmembrane helix</keyword>
<evidence type="ECO:0000313" key="6">
    <source>
        <dbReference type="Proteomes" id="UP000002357"/>
    </source>
</evidence>
<evidence type="ECO:0000259" key="4">
    <source>
        <dbReference type="Pfam" id="PF11887"/>
    </source>
</evidence>
<dbReference type="Proteomes" id="UP000002357">
    <property type="component" value="Chromosome"/>
</dbReference>
<dbReference type="EMBL" id="CM000913">
    <property type="protein sequence ID" value="EFG10259.1"/>
    <property type="molecule type" value="Genomic_DNA"/>
</dbReference>
<evidence type="ECO:0000259" key="3">
    <source>
        <dbReference type="Pfam" id="PF02470"/>
    </source>
</evidence>
<organism evidence="5 6">
    <name type="scientific">Streptomyces clavuligerus</name>
    <dbReference type="NCBI Taxonomy" id="1901"/>
    <lineage>
        <taxon>Bacteria</taxon>
        <taxon>Bacillati</taxon>
        <taxon>Actinomycetota</taxon>
        <taxon>Actinomycetes</taxon>
        <taxon>Kitasatosporales</taxon>
        <taxon>Streptomycetaceae</taxon>
        <taxon>Streptomyces</taxon>
    </lineage>
</organism>